<dbReference type="OrthoDB" id="9802649at2"/>
<dbReference type="AlphaFoldDB" id="A0A1E8FDR1"/>
<reference evidence="2 3" key="1">
    <citation type="submission" date="2016-09" db="EMBL/GenBank/DDBJ databases">
        <title>Alteromonas lipolytica, a new species isolated from sea water.</title>
        <authorList>
            <person name="Wu Y.-H."/>
            <person name="Cheng H."/>
            <person name="Xu X.-W."/>
        </authorList>
    </citation>
    <scope>NUCLEOTIDE SEQUENCE [LARGE SCALE GENOMIC DNA]</scope>
    <source>
        <strain evidence="2 3">JW12</strain>
    </source>
</reference>
<comment type="caution">
    <text evidence="2">The sequence shown here is derived from an EMBL/GenBank/DDBJ whole genome shotgun (WGS) entry which is preliminary data.</text>
</comment>
<dbReference type="STRING" id="1856405.BFC17_21235"/>
<dbReference type="Gene3D" id="3.90.550.10">
    <property type="entry name" value="Spore Coat Polysaccharide Biosynthesis Protein SpsA, Chain A"/>
    <property type="match status" value="1"/>
</dbReference>
<dbReference type="Pfam" id="PF00535">
    <property type="entry name" value="Glycos_transf_2"/>
    <property type="match status" value="1"/>
</dbReference>
<dbReference type="InterPro" id="IPR001173">
    <property type="entry name" value="Glyco_trans_2-like"/>
</dbReference>
<evidence type="ECO:0000313" key="3">
    <source>
        <dbReference type="Proteomes" id="UP000176037"/>
    </source>
</evidence>
<keyword evidence="3" id="KW-1185">Reference proteome</keyword>
<dbReference type="InterPro" id="IPR029044">
    <property type="entry name" value="Nucleotide-diphossugar_trans"/>
</dbReference>
<feature type="domain" description="Glycosyltransferase 2-like" evidence="1">
    <location>
        <begin position="11"/>
        <end position="179"/>
    </location>
</feature>
<gene>
    <name evidence="2" type="ORF">BFC17_21235</name>
</gene>
<protein>
    <recommendedName>
        <fullName evidence="1">Glycosyltransferase 2-like domain-containing protein</fullName>
    </recommendedName>
</protein>
<dbReference type="EMBL" id="MJIC01000014">
    <property type="protein sequence ID" value="OFI34075.1"/>
    <property type="molecule type" value="Genomic_DNA"/>
</dbReference>
<name>A0A1E8FDR1_9ALTE</name>
<evidence type="ECO:0000259" key="1">
    <source>
        <dbReference type="Pfam" id="PF00535"/>
    </source>
</evidence>
<dbReference type="Proteomes" id="UP000176037">
    <property type="component" value="Unassembled WGS sequence"/>
</dbReference>
<proteinExistence type="predicted"/>
<organism evidence="2 3">
    <name type="scientific">Alteromonas lipolytica</name>
    <dbReference type="NCBI Taxonomy" id="1856405"/>
    <lineage>
        <taxon>Bacteria</taxon>
        <taxon>Pseudomonadati</taxon>
        <taxon>Pseudomonadota</taxon>
        <taxon>Gammaproteobacteria</taxon>
        <taxon>Alteromonadales</taxon>
        <taxon>Alteromonadaceae</taxon>
        <taxon>Alteromonas/Salinimonas group</taxon>
        <taxon>Alteromonas</taxon>
    </lineage>
</organism>
<dbReference type="CDD" id="cd00761">
    <property type="entry name" value="Glyco_tranf_GTA_type"/>
    <property type="match status" value="1"/>
</dbReference>
<dbReference type="PANTHER" id="PTHR43685">
    <property type="entry name" value="GLYCOSYLTRANSFERASE"/>
    <property type="match status" value="1"/>
</dbReference>
<dbReference type="RefSeq" id="WP_070177003.1">
    <property type="nucleotide sequence ID" value="NZ_BMJR01000003.1"/>
</dbReference>
<dbReference type="InterPro" id="IPR050834">
    <property type="entry name" value="Glycosyltransf_2"/>
</dbReference>
<accession>A0A1E8FDR1</accession>
<dbReference type="PANTHER" id="PTHR43685:SF2">
    <property type="entry name" value="GLYCOSYLTRANSFERASE 2-LIKE DOMAIN-CONTAINING PROTEIN"/>
    <property type="match status" value="1"/>
</dbReference>
<dbReference type="SUPFAM" id="SSF53448">
    <property type="entry name" value="Nucleotide-diphospho-sugar transferases"/>
    <property type="match status" value="1"/>
</dbReference>
<sequence>MTVTEAESKISVIIPTRDRVHLLERAINSVREQTLTHWEIVLVDTGKTNSTKIWYQQLTAIEQSKIKYFALRAPEGTSAFGPSAARNYGVYQTTSEIIAFLDDDDEWIDNTHLNTAFTYLNNCLDSKVYLSQQEAIRDNDLDKPIRNNSIWIENINFSEISINTLSNDTYLVDSYKLLQKGQFCHLNCTIVMKGLFNQVAGFDETIHYEEDKEFYFRLLNKSKATLVTTKVVSRHFIPTKNTASTSIDLNKKLFYQLTLYQKSLFNGVEPRERMLKETSDVMKKITEARLSENDIDSAAYYALKALVCRFSLKWFAKCTLILFKKAFKI</sequence>
<evidence type="ECO:0000313" key="2">
    <source>
        <dbReference type="EMBL" id="OFI34075.1"/>
    </source>
</evidence>